<comment type="caution">
    <text evidence="12">The sequence shown here is derived from an EMBL/GenBank/DDBJ whole genome shotgun (WGS) entry which is preliminary data.</text>
</comment>
<evidence type="ECO:0000313" key="12">
    <source>
        <dbReference type="EMBL" id="RCK80043.1"/>
    </source>
</evidence>
<feature type="active site" description="Cysteine persulfide intermediate" evidence="9">
    <location>
        <position position="219"/>
    </location>
</feature>
<protein>
    <recommendedName>
        <fullName evidence="9">tRNA-specific 2-thiouridylase MnmA</fullName>
        <ecNumber evidence="9">2.8.1.13</ecNumber>
    </recommendedName>
</protein>
<evidence type="ECO:0000259" key="10">
    <source>
        <dbReference type="Pfam" id="PF20258"/>
    </source>
</evidence>
<name>A0A367ZPL1_9BACT</name>
<dbReference type="PANTHER" id="PTHR11933:SF5">
    <property type="entry name" value="MITOCHONDRIAL TRNA-SPECIFIC 2-THIOURIDYLASE 1"/>
    <property type="match status" value="1"/>
</dbReference>
<feature type="active site" description="Nucleophile" evidence="9">
    <location>
        <position position="122"/>
    </location>
</feature>
<dbReference type="GO" id="GO:0000049">
    <property type="term" value="F:tRNA binding"/>
    <property type="evidence" value="ECO:0007669"/>
    <property type="project" value="UniProtKB-KW"/>
</dbReference>
<dbReference type="CDD" id="cd01998">
    <property type="entry name" value="MnmA_TRMU-like"/>
    <property type="match status" value="1"/>
</dbReference>
<comment type="catalytic activity">
    <reaction evidence="8 9">
        <text>S-sulfanyl-L-cysteinyl-[protein] + uridine(34) in tRNA + AH2 + ATP = 2-thiouridine(34) in tRNA + L-cysteinyl-[protein] + A + AMP + diphosphate + H(+)</text>
        <dbReference type="Rhea" id="RHEA:47032"/>
        <dbReference type="Rhea" id="RHEA-COMP:10131"/>
        <dbReference type="Rhea" id="RHEA-COMP:11726"/>
        <dbReference type="Rhea" id="RHEA-COMP:11727"/>
        <dbReference type="Rhea" id="RHEA-COMP:11728"/>
        <dbReference type="ChEBI" id="CHEBI:13193"/>
        <dbReference type="ChEBI" id="CHEBI:15378"/>
        <dbReference type="ChEBI" id="CHEBI:17499"/>
        <dbReference type="ChEBI" id="CHEBI:29950"/>
        <dbReference type="ChEBI" id="CHEBI:30616"/>
        <dbReference type="ChEBI" id="CHEBI:33019"/>
        <dbReference type="ChEBI" id="CHEBI:61963"/>
        <dbReference type="ChEBI" id="CHEBI:65315"/>
        <dbReference type="ChEBI" id="CHEBI:87170"/>
        <dbReference type="ChEBI" id="CHEBI:456215"/>
        <dbReference type="EC" id="2.8.1.13"/>
    </reaction>
</comment>
<dbReference type="AlphaFoldDB" id="A0A367ZPL1"/>
<organism evidence="12 13">
    <name type="scientific">Candidatus Ozemobacter sibiricus</name>
    <dbReference type="NCBI Taxonomy" id="2268124"/>
    <lineage>
        <taxon>Bacteria</taxon>
        <taxon>Candidatus Ozemobacteria</taxon>
        <taxon>Candidatus Ozemobacterales</taxon>
        <taxon>Candidatus Ozemobacteraceae</taxon>
        <taxon>Candidatus Ozemobacter</taxon>
    </lineage>
</organism>
<feature type="binding site" evidence="9">
    <location>
        <begin position="28"/>
        <end position="35"/>
    </location>
    <ligand>
        <name>ATP</name>
        <dbReference type="ChEBI" id="CHEBI:30616"/>
    </ligand>
</feature>
<dbReference type="Gene3D" id="3.40.50.620">
    <property type="entry name" value="HUPs"/>
    <property type="match status" value="1"/>
</dbReference>
<dbReference type="HAMAP" id="MF_00144">
    <property type="entry name" value="tRNA_thiouridyl_MnmA"/>
    <property type="match status" value="1"/>
</dbReference>
<feature type="region of interest" description="Interaction with tRNA" evidence="9">
    <location>
        <begin position="169"/>
        <end position="171"/>
    </location>
</feature>
<reference evidence="12 13" key="1">
    <citation type="submission" date="2018-05" db="EMBL/GenBank/DDBJ databases">
        <title>A metagenomic window into the 2 km-deep terrestrial subsurface aquifer revealed taxonomically and functionally diverse microbial community comprising novel uncultured bacterial lineages.</title>
        <authorList>
            <person name="Kadnikov V.V."/>
            <person name="Mardanov A.V."/>
            <person name="Beletsky A.V."/>
            <person name="Banks D."/>
            <person name="Pimenov N.V."/>
            <person name="Frank Y.A."/>
            <person name="Karnachuk O.V."/>
            <person name="Ravin N.V."/>
        </authorList>
    </citation>
    <scope>NUCLEOTIDE SEQUENCE [LARGE SCALE GENOMIC DNA]</scope>
    <source>
        <strain evidence="12">BY5</strain>
    </source>
</reference>
<evidence type="ECO:0000256" key="3">
    <source>
        <dbReference type="ARBA" id="ARBA00022694"/>
    </source>
</evidence>
<evidence type="ECO:0000256" key="5">
    <source>
        <dbReference type="ARBA" id="ARBA00022840"/>
    </source>
</evidence>
<dbReference type="InterPro" id="IPR046885">
    <property type="entry name" value="MnmA-like_C"/>
</dbReference>
<sequence length="447" mass="46688">MARPVSAGGAPSPVASPLTPADGPVLVALSGGVDSAVAALLLREQGVEIAGVTLKTFCYGDLPGGPKSCCGLEGVEAARAVASRLGMPHLVLDVSPSFQTEVIDDFVREYAAGRTPNPCVVCNATVKIPHLLDYARRLGYRAVATGHYAQVRPAPEGGWALHRGVDGAKDQSYFLWEIPRPVLAGLCLPLGGLTKPEVRALAARAGLASAHRPESQEICFIPDGDYVGFLRRRLPPDHPGFQPGPLVDAHGRQIGTHPGYLAYTIGQRRGLGGGHGRRLFVIGIDPVRREVRVGEESDLLGRCLRLERVNPLIGPRSEVGAVVLPLTSCLPGASPAGPTVDLPGGGASLPVEPPPPRAVDVRSGDDSGAALTADALPAPVLPSGEAVLVQIRHRARPVPGRLVAAPADGPWDIVLDQPARAITPGQSAVLYQGDRVIAGGRIASWRR</sequence>
<dbReference type="GO" id="GO:0002143">
    <property type="term" value="P:tRNA wobble position uridine thiolation"/>
    <property type="evidence" value="ECO:0007669"/>
    <property type="project" value="TreeGrafter"/>
</dbReference>
<feature type="binding site" evidence="9">
    <location>
        <position position="54"/>
    </location>
    <ligand>
        <name>ATP</name>
        <dbReference type="ChEBI" id="CHEBI:30616"/>
    </ligand>
</feature>
<proteinExistence type="inferred from homology"/>
<dbReference type="Gene3D" id="2.30.30.280">
    <property type="entry name" value="Adenine nucleotide alpha hydrolases-like domains"/>
    <property type="match status" value="1"/>
</dbReference>
<keyword evidence="4 9" id="KW-0547">Nucleotide-binding</keyword>
<accession>A0A367ZPL1</accession>
<evidence type="ECO:0000256" key="2">
    <source>
        <dbReference type="ARBA" id="ARBA00022679"/>
    </source>
</evidence>
<dbReference type="GO" id="GO:0005737">
    <property type="term" value="C:cytoplasm"/>
    <property type="evidence" value="ECO:0007669"/>
    <property type="project" value="UniProtKB-SubCell"/>
</dbReference>
<dbReference type="InterPro" id="IPR023382">
    <property type="entry name" value="MnmA-like_central_sf"/>
</dbReference>
<comment type="similarity">
    <text evidence="9">Belongs to the MnmA/TRMU family.</text>
</comment>
<keyword evidence="2 9" id="KW-0808">Transferase</keyword>
<feature type="domain" description="tRNA-specific 2-thiouridylase MnmA-like central" evidence="11">
    <location>
        <begin position="239"/>
        <end position="294"/>
    </location>
</feature>
<feature type="disulfide bond" description="Alternate" evidence="9">
    <location>
        <begin position="122"/>
        <end position="219"/>
    </location>
</feature>
<dbReference type="InterPro" id="IPR046884">
    <property type="entry name" value="MnmA-like_central"/>
</dbReference>
<feature type="domain" description="tRNA-specific 2-thiouridylase MnmA-like C-terminal" evidence="10">
    <location>
        <begin position="386"/>
        <end position="442"/>
    </location>
</feature>
<dbReference type="NCBIfam" id="TIGR00420">
    <property type="entry name" value="trmU"/>
    <property type="match status" value="1"/>
</dbReference>
<dbReference type="Pfam" id="PF20259">
    <property type="entry name" value="tRNA_Me_trans_M"/>
    <property type="match status" value="1"/>
</dbReference>
<feature type="site" description="Interaction with tRNA" evidence="9">
    <location>
        <position position="426"/>
    </location>
</feature>
<comment type="subcellular location">
    <subcellularLocation>
        <location evidence="9">Cytoplasm</location>
    </subcellularLocation>
</comment>
<dbReference type="GO" id="GO:0005524">
    <property type="term" value="F:ATP binding"/>
    <property type="evidence" value="ECO:0007669"/>
    <property type="project" value="UniProtKB-KW"/>
</dbReference>
<evidence type="ECO:0000256" key="9">
    <source>
        <dbReference type="HAMAP-Rule" id="MF_00144"/>
    </source>
</evidence>
<dbReference type="EC" id="2.8.1.13" evidence="9"/>
<dbReference type="EMBL" id="QOQW01000008">
    <property type="protein sequence ID" value="RCK80043.1"/>
    <property type="molecule type" value="Genomic_DNA"/>
</dbReference>
<evidence type="ECO:0000256" key="8">
    <source>
        <dbReference type="ARBA" id="ARBA00051542"/>
    </source>
</evidence>
<gene>
    <name evidence="9" type="primary">mnmA</name>
    <name evidence="12" type="ORF">OZSIB_3547</name>
</gene>
<evidence type="ECO:0000259" key="11">
    <source>
        <dbReference type="Pfam" id="PF20259"/>
    </source>
</evidence>
<keyword evidence="1 9" id="KW-0820">tRNA-binding</keyword>
<dbReference type="InterPro" id="IPR004506">
    <property type="entry name" value="MnmA-like"/>
</dbReference>
<dbReference type="GO" id="GO:0103016">
    <property type="term" value="F:tRNA-uridine 2-sulfurtransferase activity"/>
    <property type="evidence" value="ECO:0007669"/>
    <property type="project" value="UniProtKB-EC"/>
</dbReference>
<keyword evidence="5 9" id="KW-0067">ATP-binding</keyword>
<feature type="site" description="Interaction with tRNA" evidence="9">
    <location>
        <position position="147"/>
    </location>
</feature>
<keyword evidence="9" id="KW-0963">Cytoplasm</keyword>
<evidence type="ECO:0000256" key="6">
    <source>
        <dbReference type="ARBA" id="ARBA00022884"/>
    </source>
</evidence>
<dbReference type="Proteomes" id="UP000252355">
    <property type="component" value="Unassembled WGS sequence"/>
</dbReference>
<comment type="function">
    <text evidence="9">Catalyzes the 2-thiolation of uridine at the wobble position (U34) of tRNA, leading to the formation of s(2)U34.</text>
</comment>
<dbReference type="SUPFAM" id="SSF52402">
    <property type="entry name" value="Adenine nucleotide alpha hydrolases-like"/>
    <property type="match status" value="1"/>
</dbReference>
<dbReference type="Pfam" id="PF03054">
    <property type="entry name" value="tRNA_Me_trans"/>
    <property type="match status" value="1"/>
</dbReference>
<keyword evidence="7 9" id="KW-1015">Disulfide bond</keyword>
<comment type="caution">
    <text evidence="9">Lacks conserved residue(s) required for the propagation of feature annotation.</text>
</comment>
<dbReference type="PANTHER" id="PTHR11933">
    <property type="entry name" value="TRNA 5-METHYLAMINOMETHYL-2-THIOURIDYLATE -METHYLTRANSFERASE"/>
    <property type="match status" value="1"/>
</dbReference>
<dbReference type="NCBIfam" id="NF001138">
    <property type="entry name" value="PRK00143.1"/>
    <property type="match status" value="1"/>
</dbReference>
<dbReference type="Pfam" id="PF20258">
    <property type="entry name" value="tRNA_Me_trans_C"/>
    <property type="match status" value="1"/>
</dbReference>
<evidence type="ECO:0000256" key="1">
    <source>
        <dbReference type="ARBA" id="ARBA00022555"/>
    </source>
</evidence>
<evidence type="ECO:0000256" key="7">
    <source>
        <dbReference type="ARBA" id="ARBA00023157"/>
    </source>
</evidence>
<evidence type="ECO:0000313" key="13">
    <source>
        <dbReference type="Proteomes" id="UP000252355"/>
    </source>
</evidence>
<dbReference type="InterPro" id="IPR014729">
    <property type="entry name" value="Rossmann-like_a/b/a_fold"/>
</dbReference>
<keyword evidence="6 9" id="KW-0694">RNA-binding</keyword>
<evidence type="ECO:0000256" key="4">
    <source>
        <dbReference type="ARBA" id="ARBA00022741"/>
    </source>
</evidence>
<dbReference type="Gene3D" id="2.40.30.10">
    <property type="entry name" value="Translation factors"/>
    <property type="match status" value="1"/>
</dbReference>
<feature type="binding site" evidence="9">
    <location>
        <position position="146"/>
    </location>
    <ligand>
        <name>ATP</name>
        <dbReference type="ChEBI" id="CHEBI:30616"/>
    </ligand>
</feature>
<keyword evidence="3 9" id="KW-0819">tRNA processing</keyword>